<evidence type="ECO:0000313" key="3">
    <source>
        <dbReference type="Proteomes" id="UP001055712"/>
    </source>
</evidence>
<gene>
    <name evidence="2" type="ORF">D9Q98_003913</name>
</gene>
<reference evidence="2" key="2">
    <citation type="submission" date="2020-11" db="EMBL/GenBank/DDBJ databases">
        <authorList>
            <person name="Cecchin M."/>
            <person name="Marcolungo L."/>
            <person name="Rossato M."/>
            <person name="Girolomoni L."/>
            <person name="Cosentino E."/>
            <person name="Cuine S."/>
            <person name="Li-Beisson Y."/>
            <person name="Delledonne M."/>
            <person name="Ballottari M."/>
        </authorList>
    </citation>
    <scope>NUCLEOTIDE SEQUENCE</scope>
    <source>
        <strain evidence="2">211/11P</strain>
        <tissue evidence="2">Whole cell</tissue>
    </source>
</reference>
<evidence type="ECO:0000313" key="2">
    <source>
        <dbReference type="EMBL" id="KAI3432356.1"/>
    </source>
</evidence>
<reference evidence="2" key="1">
    <citation type="journal article" date="2019" name="Plant J.">
        <title>Chlorella vulgaris genome assembly and annotation reveals the molecular basis for metabolic acclimation to high light conditions.</title>
        <authorList>
            <person name="Cecchin M."/>
            <person name="Marcolungo L."/>
            <person name="Rossato M."/>
            <person name="Girolomoni L."/>
            <person name="Cosentino E."/>
            <person name="Cuine S."/>
            <person name="Li-Beisson Y."/>
            <person name="Delledonne M."/>
            <person name="Ballottari M."/>
        </authorList>
    </citation>
    <scope>NUCLEOTIDE SEQUENCE</scope>
    <source>
        <strain evidence="2">211/11P</strain>
    </source>
</reference>
<feature type="compositionally biased region" description="Basic and acidic residues" evidence="1">
    <location>
        <begin position="132"/>
        <end position="141"/>
    </location>
</feature>
<protein>
    <submittedName>
        <fullName evidence="2">Uncharacterized protein</fullName>
    </submittedName>
</protein>
<comment type="caution">
    <text evidence="2">The sequence shown here is derived from an EMBL/GenBank/DDBJ whole genome shotgun (WGS) entry which is preliminary data.</text>
</comment>
<sequence length="279" mass="29764">MLEHVLRLRSGKPEASATGLAKMLEMFGKHDQSQGAEYLAAVLRGRIPPDFESLLQAGHAVLCDLLQFFQQRREKFVQHTELEREEEESSAAAEPGATRPGQAVAANNAGKSTRSGTVSAGPTAPLARDKRRWTAQEDADLHAAAADPASRPRHARARPNSILSLIGNLWALRRPAQAAETRYIRKHGSITAQPPAQPAAQPAAQPTLDFGHALLGEVLHVPAFSAAGDPRLAGVRSLRVRTAAVGSDGKVDLTLPSPEHLMILGSAKHQSANTLVVGL</sequence>
<dbReference type="AlphaFoldDB" id="A0A9D4YY19"/>
<keyword evidence="3" id="KW-1185">Reference proteome</keyword>
<dbReference type="Proteomes" id="UP001055712">
    <property type="component" value="Unassembled WGS sequence"/>
</dbReference>
<accession>A0A9D4YY19</accession>
<organism evidence="2 3">
    <name type="scientific">Chlorella vulgaris</name>
    <name type="common">Green alga</name>
    <dbReference type="NCBI Taxonomy" id="3077"/>
    <lineage>
        <taxon>Eukaryota</taxon>
        <taxon>Viridiplantae</taxon>
        <taxon>Chlorophyta</taxon>
        <taxon>core chlorophytes</taxon>
        <taxon>Trebouxiophyceae</taxon>
        <taxon>Chlorellales</taxon>
        <taxon>Chlorellaceae</taxon>
        <taxon>Chlorella clade</taxon>
        <taxon>Chlorella</taxon>
    </lineage>
</organism>
<feature type="compositionally biased region" description="Polar residues" evidence="1">
    <location>
        <begin position="109"/>
        <end position="120"/>
    </location>
</feature>
<feature type="region of interest" description="Disordered" evidence="1">
    <location>
        <begin position="79"/>
        <end position="156"/>
    </location>
</feature>
<proteinExistence type="predicted"/>
<name>A0A9D4YY19_CHLVU</name>
<dbReference type="EMBL" id="SIDB01000005">
    <property type="protein sequence ID" value="KAI3432356.1"/>
    <property type="molecule type" value="Genomic_DNA"/>
</dbReference>
<evidence type="ECO:0000256" key="1">
    <source>
        <dbReference type="SAM" id="MobiDB-lite"/>
    </source>
</evidence>